<comment type="caution">
    <text evidence="2">The sequence shown here is derived from an EMBL/GenBank/DDBJ whole genome shotgun (WGS) entry which is preliminary data.</text>
</comment>
<sequence>MLLKPRSMAFLGLNLALCQVLIILASVLDFSSLTFMVLANCCVGIAFAETGLKAGTAFFAASCILGVFLSPNKLYMLTYAAIGAYISFKEWMEQRVLLNKPSALLWAVKLVFFNALYIPLLLLFPELIFGRQVSTLMLLAAWGGGQLLMVLCDFAYSYFMRYHWKRLRKLVMKE</sequence>
<accession>A0A926I047</accession>
<evidence type="ECO:0000313" key="2">
    <source>
        <dbReference type="EMBL" id="MBC8542809.1"/>
    </source>
</evidence>
<proteinExistence type="predicted"/>
<keyword evidence="3" id="KW-1185">Reference proteome</keyword>
<keyword evidence="1" id="KW-0812">Transmembrane</keyword>
<feature type="transmembrane region" description="Helical" evidence="1">
    <location>
        <begin position="103"/>
        <end position="124"/>
    </location>
</feature>
<feature type="transmembrane region" description="Helical" evidence="1">
    <location>
        <begin position="136"/>
        <end position="159"/>
    </location>
</feature>
<gene>
    <name evidence="2" type="ORF">H8730_04515</name>
</gene>
<feature type="transmembrane region" description="Helical" evidence="1">
    <location>
        <begin position="57"/>
        <end position="82"/>
    </location>
</feature>
<protein>
    <submittedName>
        <fullName evidence="2">Uncharacterized protein</fullName>
    </submittedName>
</protein>
<keyword evidence="1" id="KW-0472">Membrane</keyword>
<dbReference type="RefSeq" id="WP_177720437.1">
    <property type="nucleotide sequence ID" value="NZ_JACRSQ010000004.1"/>
</dbReference>
<name>A0A926I047_9FIRM</name>
<evidence type="ECO:0000256" key="1">
    <source>
        <dbReference type="SAM" id="Phobius"/>
    </source>
</evidence>
<dbReference type="AlphaFoldDB" id="A0A926I047"/>
<evidence type="ECO:0000313" key="3">
    <source>
        <dbReference type="Proteomes" id="UP000657006"/>
    </source>
</evidence>
<organism evidence="2 3">
    <name type="scientific">Bianquea renquensis</name>
    <dbReference type="NCBI Taxonomy" id="2763661"/>
    <lineage>
        <taxon>Bacteria</taxon>
        <taxon>Bacillati</taxon>
        <taxon>Bacillota</taxon>
        <taxon>Clostridia</taxon>
        <taxon>Eubacteriales</taxon>
        <taxon>Bianqueaceae</taxon>
        <taxon>Bianquea</taxon>
    </lineage>
</organism>
<reference evidence="2" key="1">
    <citation type="submission" date="2020-08" db="EMBL/GenBank/DDBJ databases">
        <title>Genome public.</title>
        <authorList>
            <person name="Liu C."/>
            <person name="Sun Q."/>
        </authorList>
    </citation>
    <scope>NUCLEOTIDE SEQUENCE</scope>
    <source>
        <strain evidence="2">NSJ-32</strain>
    </source>
</reference>
<dbReference type="Proteomes" id="UP000657006">
    <property type="component" value="Unassembled WGS sequence"/>
</dbReference>
<keyword evidence="1" id="KW-1133">Transmembrane helix</keyword>
<dbReference type="EMBL" id="JACRSQ010000004">
    <property type="protein sequence ID" value="MBC8542809.1"/>
    <property type="molecule type" value="Genomic_DNA"/>
</dbReference>